<evidence type="ECO:0000313" key="3">
    <source>
        <dbReference type="Proteomes" id="UP000314294"/>
    </source>
</evidence>
<accession>A0A4Z2I288</accession>
<proteinExistence type="predicted"/>
<sequence length="107" mass="11657">MIKSTAPLTDLSKPGGIGRESWSCSPEVANESRQLNVERGAPEEKASLKPPLLFAAHGLRYPWPLLAWLHVCLRLAEHSGLGVQVEQVSELDAASRKMGQWLAITDG</sequence>
<evidence type="ECO:0000313" key="2">
    <source>
        <dbReference type="EMBL" id="TNN71353.1"/>
    </source>
</evidence>
<dbReference type="AlphaFoldDB" id="A0A4Z2I288"/>
<keyword evidence="3" id="KW-1185">Reference proteome</keyword>
<name>A0A4Z2I288_9TELE</name>
<dbReference type="EMBL" id="SRLO01000151">
    <property type="protein sequence ID" value="TNN71353.1"/>
    <property type="molecule type" value="Genomic_DNA"/>
</dbReference>
<protein>
    <submittedName>
        <fullName evidence="2">Uncharacterized protein</fullName>
    </submittedName>
</protein>
<feature type="region of interest" description="Disordered" evidence="1">
    <location>
        <begin position="1"/>
        <end position="25"/>
    </location>
</feature>
<gene>
    <name evidence="2" type="ORF">EYF80_018431</name>
</gene>
<evidence type="ECO:0000256" key="1">
    <source>
        <dbReference type="SAM" id="MobiDB-lite"/>
    </source>
</evidence>
<dbReference type="Proteomes" id="UP000314294">
    <property type="component" value="Unassembled WGS sequence"/>
</dbReference>
<reference evidence="2 3" key="1">
    <citation type="submission" date="2019-03" db="EMBL/GenBank/DDBJ databases">
        <title>First draft genome of Liparis tanakae, snailfish: a comprehensive survey of snailfish specific genes.</title>
        <authorList>
            <person name="Kim W."/>
            <person name="Song I."/>
            <person name="Jeong J.-H."/>
            <person name="Kim D."/>
            <person name="Kim S."/>
            <person name="Ryu S."/>
            <person name="Song J.Y."/>
            <person name="Lee S.K."/>
        </authorList>
    </citation>
    <scope>NUCLEOTIDE SEQUENCE [LARGE SCALE GENOMIC DNA]</scope>
    <source>
        <tissue evidence="2">Muscle</tissue>
    </source>
</reference>
<comment type="caution">
    <text evidence="2">The sequence shown here is derived from an EMBL/GenBank/DDBJ whole genome shotgun (WGS) entry which is preliminary data.</text>
</comment>
<organism evidence="2 3">
    <name type="scientific">Liparis tanakae</name>
    <name type="common">Tanaka's snailfish</name>
    <dbReference type="NCBI Taxonomy" id="230148"/>
    <lineage>
        <taxon>Eukaryota</taxon>
        <taxon>Metazoa</taxon>
        <taxon>Chordata</taxon>
        <taxon>Craniata</taxon>
        <taxon>Vertebrata</taxon>
        <taxon>Euteleostomi</taxon>
        <taxon>Actinopterygii</taxon>
        <taxon>Neopterygii</taxon>
        <taxon>Teleostei</taxon>
        <taxon>Neoteleostei</taxon>
        <taxon>Acanthomorphata</taxon>
        <taxon>Eupercaria</taxon>
        <taxon>Perciformes</taxon>
        <taxon>Cottioidei</taxon>
        <taxon>Cottales</taxon>
        <taxon>Liparidae</taxon>
        <taxon>Liparis</taxon>
    </lineage>
</organism>